<feature type="domain" description="PIN" evidence="1">
    <location>
        <begin position="1"/>
        <end position="111"/>
    </location>
</feature>
<dbReference type="AlphaFoldDB" id="A0A3N6MZ84"/>
<evidence type="ECO:0000313" key="2">
    <source>
        <dbReference type="EMBL" id="RQH00427.1"/>
    </source>
</evidence>
<organism evidence="2 3">
    <name type="scientific">Natrarchaeobius chitinivorans</name>
    <dbReference type="NCBI Taxonomy" id="1679083"/>
    <lineage>
        <taxon>Archaea</taxon>
        <taxon>Methanobacteriati</taxon>
        <taxon>Methanobacteriota</taxon>
        <taxon>Stenosarchaea group</taxon>
        <taxon>Halobacteria</taxon>
        <taxon>Halobacteriales</taxon>
        <taxon>Natrialbaceae</taxon>
        <taxon>Natrarchaeobius</taxon>
    </lineage>
</organism>
<comment type="caution">
    <text evidence="2">The sequence shown here is derived from an EMBL/GenBank/DDBJ whole genome shotgun (WGS) entry which is preliminary data.</text>
</comment>
<keyword evidence="3" id="KW-1185">Reference proteome</keyword>
<dbReference type="Proteomes" id="UP000281431">
    <property type="component" value="Unassembled WGS sequence"/>
</dbReference>
<sequence>MYVDTDVVLAVLKADDWLSSVVDLETIEEPKTSVATCIEVQYAMQDEWDRDRRARVHELIADEGVTLVPLQLEHVAAGSTLQLSYDRLNLFDAVHLGVATVLEEPIVSTDTLYPTIEEIEHVDPRDLE</sequence>
<evidence type="ECO:0000313" key="3">
    <source>
        <dbReference type="Proteomes" id="UP000281431"/>
    </source>
</evidence>
<evidence type="ECO:0000259" key="1">
    <source>
        <dbReference type="Pfam" id="PF01850"/>
    </source>
</evidence>
<protein>
    <submittedName>
        <fullName evidence="2">PIN domain-containing protein</fullName>
    </submittedName>
</protein>
<gene>
    <name evidence="2" type="ORF">EA472_11330</name>
</gene>
<dbReference type="Gene3D" id="3.40.50.1010">
    <property type="entry name" value="5'-nuclease"/>
    <property type="match status" value="1"/>
</dbReference>
<dbReference type="Pfam" id="PF01850">
    <property type="entry name" value="PIN"/>
    <property type="match status" value="1"/>
</dbReference>
<dbReference type="SUPFAM" id="SSF88723">
    <property type="entry name" value="PIN domain-like"/>
    <property type="match status" value="1"/>
</dbReference>
<accession>A0A3N6MZ84</accession>
<reference evidence="2 3" key="1">
    <citation type="submission" date="2018-10" db="EMBL/GenBank/DDBJ databases">
        <title>Natrarchaeobius chitinivorans gen. nov., sp. nov., and Natrarchaeobius haloalkaliphilus sp. nov., alkaliphilic, chitin-utilizing haloarchaea from hypersaline alkaline lakes.</title>
        <authorList>
            <person name="Sorokin D.Y."/>
            <person name="Elcheninov A.G."/>
            <person name="Kostrikina N.A."/>
            <person name="Bale N.J."/>
            <person name="Sinninghe Damste J.S."/>
            <person name="Khijniak T.V."/>
            <person name="Kublanov I.V."/>
            <person name="Toshchakov S.V."/>
        </authorList>
    </citation>
    <scope>NUCLEOTIDE SEQUENCE [LARGE SCALE GENOMIC DNA]</scope>
    <source>
        <strain evidence="2 3">AArcht7</strain>
    </source>
</reference>
<dbReference type="InterPro" id="IPR002716">
    <property type="entry name" value="PIN_dom"/>
</dbReference>
<dbReference type="InterPro" id="IPR029060">
    <property type="entry name" value="PIN-like_dom_sf"/>
</dbReference>
<dbReference type="EMBL" id="REFZ01000006">
    <property type="protein sequence ID" value="RQH00427.1"/>
    <property type="molecule type" value="Genomic_DNA"/>
</dbReference>
<dbReference type="CDD" id="cd09871">
    <property type="entry name" value="PIN_MtVapC28-VapC30-like"/>
    <property type="match status" value="1"/>
</dbReference>
<proteinExistence type="predicted"/>
<dbReference type="OrthoDB" id="194754at2157"/>
<name>A0A3N6MZ84_NATCH</name>